<dbReference type="AlphaFoldDB" id="A0A431EE73"/>
<organism evidence="1 2">
    <name type="scientific">Campylobacter jejuni</name>
    <dbReference type="NCBI Taxonomy" id="197"/>
    <lineage>
        <taxon>Bacteria</taxon>
        <taxon>Pseudomonadati</taxon>
        <taxon>Campylobacterota</taxon>
        <taxon>Epsilonproteobacteria</taxon>
        <taxon>Campylobacterales</taxon>
        <taxon>Campylobacteraceae</taxon>
        <taxon>Campylobacter</taxon>
    </lineage>
</organism>
<comment type="caution">
    <text evidence="1">The sequence shown here is derived from an EMBL/GenBank/DDBJ whole genome shotgun (WGS) entry which is preliminary data.</text>
</comment>
<gene>
    <name evidence="1" type="ORF">C3H57_04095</name>
</gene>
<evidence type="ECO:0000313" key="2">
    <source>
        <dbReference type="Proteomes" id="UP000288507"/>
    </source>
</evidence>
<sequence>MAVISSYERYDGTTIRLGGFRTDGVIIDCRAMTSDYVETCENPTEVPGTTGSISAGKPTNSYYKTKMDNAGNRIQPINVDVSQENSPYDSVSCQDPYDTEYSYVVSLSGSILYFTKLDSKGNVIRKNYISSAYTCRIIDITETHVIAVDVYGTSDSYLFTIDKNTLAVTNSINIDSGINSMSPTQFFGKTGTKYVFYSYGSAWNTGKLIAIETSNPASLTKADLTRSDKNTSGGFSAYSSHSRWSLKMKNGYHYRINPYTYYGGSVIAVEGIKPNIKELSYVSFGNGNDVSKTNVTIGELCDPSINGVLKHSGPSYNNYIFETFKVSDNHFVVISVLHNNNTSLDTWLAQGYKTIYYFFEINNDDPTKVTLKNCQKLRYGYSSMIMQAGNNKFMLVQEGLASHCYKPNFETFTLDLIWEIKTPDISWATFYNNLYWWVNNTTNELNYEVEDSTIVIDSGFEQTSFQLESQDKPKTTKYYIQLLDGEGRRLVRKVRVDLTGVATFGDDTKSKIITTSASDKVTADIKVINSGKAYATATILLAEGE</sequence>
<name>A0A431EE73_CAMJU</name>
<evidence type="ECO:0000313" key="1">
    <source>
        <dbReference type="EMBL" id="RTJ79556.1"/>
    </source>
</evidence>
<protein>
    <submittedName>
        <fullName evidence="1">Uncharacterized protein</fullName>
    </submittedName>
</protein>
<dbReference type="RefSeq" id="WP_126232115.1">
    <property type="nucleotide sequence ID" value="NZ_PRBV01000005.1"/>
</dbReference>
<reference evidence="1 2" key="1">
    <citation type="journal article" date="2019" name="Appl. Environ. Microbiol.">
        <title>Population genetics and characterization of Campylobacter jejuni isolates in western jackdaws and game birds in Finland.</title>
        <authorList>
            <person name="Kovanen S."/>
            <person name="Rossi M."/>
            <person name="Pohja-Mykra M."/>
            <person name="Nieminen T."/>
            <person name="Raunio-Saarnisto M."/>
            <person name="Sauvala M."/>
            <person name="Fredriksson-Ahomaa M."/>
            <person name="Hanninen M.L."/>
            <person name="Kivisto R."/>
        </authorList>
    </citation>
    <scope>NUCLEOTIDE SEQUENCE [LARGE SCALE GENOMIC DNA]</scope>
    <source>
        <strain evidence="1 2">CB313</strain>
    </source>
</reference>
<dbReference type="Proteomes" id="UP000288507">
    <property type="component" value="Unassembled WGS sequence"/>
</dbReference>
<dbReference type="EMBL" id="PRBV01000005">
    <property type="protein sequence ID" value="RTJ79556.1"/>
    <property type="molecule type" value="Genomic_DNA"/>
</dbReference>
<accession>A0A431EE73</accession>
<proteinExistence type="predicted"/>